<dbReference type="EMBL" id="JBBWUH010000008">
    <property type="protein sequence ID" value="KAK8159649.1"/>
    <property type="molecule type" value="Genomic_DNA"/>
</dbReference>
<keyword evidence="2" id="KW-1185">Reference proteome</keyword>
<comment type="caution">
    <text evidence="1">The sequence shown here is derived from an EMBL/GenBank/DDBJ whole genome shotgun (WGS) entry which is preliminary data.</text>
</comment>
<reference evidence="1 2" key="1">
    <citation type="journal article" date="2022" name="G3 (Bethesda)">
        <title>Enemy or ally: a genomic approach to elucidate the lifestyle of Phyllosticta citrichinaensis.</title>
        <authorList>
            <person name="Buijs V.A."/>
            <person name="Groenewald J.Z."/>
            <person name="Haridas S."/>
            <person name="LaButti K.M."/>
            <person name="Lipzen A."/>
            <person name="Martin F.M."/>
            <person name="Barry K."/>
            <person name="Grigoriev I.V."/>
            <person name="Crous P.W."/>
            <person name="Seidl M.F."/>
        </authorList>
    </citation>
    <scope>NUCLEOTIDE SEQUENCE [LARGE SCALE GENOMIC DNA]</scope>
    <source>
        <strain evidence="1 2">CBS 129764</strain>
    </source>
</reference>
<protein>
    <recommendedName>
        <fullName evidence="3">Cyclin N-terminal domain-containing protein</fullName>
    </recommendedName>
</protein>
<accession>A0ABR1XLI4</accession>
<proteinExistence type="predicted"/>
<name>A0ABR1XLI4_9PEZI</name>
<evidence type="ECO:0008006" key="3">
    <source>
        <dbReference type="Google" id="ProtNLM"/>
    </source>
</evidence>
<dbReference type="InterPro" id="IPR036915">
    <property type="entry name" value="Cyclin-like_sf"/>
</dbReference>
<gene>
    <name evidence="1" type="ORF">IWX90DRAFT_306746</name>
</gene>
<dbReference type="Gene3D" id="1.10.472.10">
    <property type="entry name" value="Cyclin-like"/>
    <property type="match status" value="1"/>
</dbReference>
<sequence>MQSPPSSDSEFEGSGSRRASIDSIDIDAYLDYANYEPLSNMPTPPLPAPASPSAALLAKSPLRPNDDLRACAAYLAKLTPSNASNRRPSTSTITAYLERTHLPLQVLGLAACILDALSMRFAKRWREALVSASGPDSASLPVPAASLPSPPASPVPVTTGPFLGAAVASSAEPELLVLAALALAASYLDDSHVSLRHWAQHVSNCVFTARQLSATQRCLLVDLDYDLHSFTPEFVQDSIQDMQRAGVLMAKKAAASAPVAEKSRPAPLQLSGGSARWCNGITTPEPSPSISMTGAQLVA</sequence>
<organism evidence="1 2">
    <name type="scientific">Phyllosticta citrichinensis</name>
    <dbReference type="NCBI Taxonomy" id="1130410"/>
    <lineage>
        <taxon>Eukaryota</taxon>
        <taxon>Fungi</taxon>
        <taxon>Dikarya</taxon>
        <taxon>Ascomycota</taxon>
        <taxon>Pezizomycotina</taxon>
        <taxon>Dothideomycetes</taxon>
        <taxon>Dothideomycetes incertae sedis</taxon>
        <taxon>Botryosphaeriales</taxon>
        <taxon>Phyllostictaceae</taxon>
        <taxon>Phyllosticta</taxon>
    </lineage>
</organism>
<dbReference type="Proteomes" id="UP001456524">
    <property type="component" value="Unassembled WGS sequence"/>
</dbReference>
<dbReference type="SUPFAM" id="SSF47954">
    <property type="entry name" value="Cyclin-like"/>
    <property type="match status" value="1"/>
</dbReference>
<evidence type="ECO:0000313" key="1">
    <source>
        <dbReference type="EMBL" id="KAK8159649.1"/>
    </source>
</evidence>
<evidence type="ECO:0000313" key="2">
    <source>
        <dbReference type="Proteomes" id="UP001456524"/>
    </source>
</evidence>